<dbReference type="PANTHER" id="PTHR48419:SF1">
    <property type="entry name" value="SULFOTRANSFERASE DOMAIN-CONTAINING PROTEIN"/>
    <property type="match status" value="1"/>
</dbReference>
<dbReference type="GeneID" id="83185306"/>
<dbReference type="Proteomes" id="UP001150904">
    <property type="component" value="Unassembled WGS sequence"/>
</dbReference>
<gene>
    <name evidence="2" type="ORF">N7498_010949</name>
</gene>
<dbReference type="SUPFAM" id="SSF52540">
    <property type="entry name" value="P-loop containing nucleoside triphosphate hydrolases"/>
    <property type="match status" value="1"/>
</dbReference>
<evidence type="ECO:0000313" key="3">
    <source>
        <dbReference type="Proteomes" id="UP001150904"/>
    </source>
</evidence>
<protein>
    <submittedName>
        <fullName evidence="2">Uncharacterized protein</fullName>
    </submittedName>
</protein>
<dbReference type="InterPro" id="IPR027417">
    <property type="entry name" value="P-loop_NTPase"/>
</dbReference>
<reference evidence="2" key="2">
    <citation type="journal article" date="2023" name="IMA Fungus">
        <title>Comparative genomic study of the Penicillium genus elucidates a diverse pangenome and 15 lateral gene transfer events.</title>
        <authorList>
            <person name="Petersen C."/>
            <person name="Sorensen T."/>
            <person name="Nielsen M.R."/>
            <person name="Sondergaard T.E."/>
            <person name="Sorensen J.L."/>
            <person name="Fitzpatrick D.A."/>
            <person name="Frisvad J.C."/>
            <person name="Nielsen K.L."/>
        </authorList>
    </citation>
    <scope>NUCLEOTIDE SEQUENCE</scope>
    <source>
        <strain evidence="2">IBT 15544</strain>
    </source>
</reference>
<accession>A0A9W9M7T7</accession>
<sequence length="352" mass="39456">MTVADNVPAPRRLLLVSVPRTASNLFLKILNIQNQPNLLTSQKGGYFFYPAFMKVTHEGYLAKRPEDWSDADIEAVQGAFQSCTDDLEEHGARAREEGKMLFTKEHAFWFASPAIDQSAIAGRDALELSKKLRISTPAYGSDQSFSPSNKTILSDEYLRSWQMAFIIRHPALAWPSMYRAMKKIAAEGFIDEDGLQGASRTNMDLRYSRMLYDWCLEQPDVPTPPPVIDAHDLITTPQVVLKFCEQTGLDKSVVQFEWDQNDATKSKNLAPADPNANTAEHDRQKRSASIMLSSLLGSKGVIKDKAPANLDIAAEAAKWKVEFGEEAAQMLEKAVWDSMPDYEYLKSKRITA</sequence>
<keyword evidence="3" id="KW-1185">Reference proteome</keyword>
<dbReference type="OrthoDB" id="3650366at2759"/>
<proteinExistence type="predicted"/>
<reference evidence="2" key="1">
    <citation type="submission" date="2022-12" db="EMBL/GenBank/DDBJ databases">
        <authorList>
            <person name="Petersen C."/>
        </authorList>
    </citation>
    <scope>NUCLEOTIDE SEQUENCE</scope>
    <source>
        <strain evidence="2">IBT 15544</strain>
    </source>
</reference>
<feature type="region of interest" description="Disordered" evidence="1">
    <location>
        <begin position="265"/>
        <end position="286"/>
    </location>
</feature>
<evidence type="ECO:0000313" key="2">
    <source>
        <dbReference type="EMBL" id="KAJ5191964.1"/>
    </source>
</evidence>
<dbReference type="RefSeq" id="XP_058304904.1">
    <property type="nucleotide sequence ID" value="XM_058458005.1"/>
</dbReference>
<comment type="caution">
    <text evidence="2">The sequence shown here is derived from an EMBL/GenBank/DDBJ whole genome shotgun (WGS) entry which is preliminary data.</text>
</comment>
<organism evidence="2 3">
    <name type="scientific">Penicillium cinerascens</name>
    <dbReference type="NCBI Taxonomy" id="70096"/>
    <lineage>
        <taxon>Eukaryota</taxon>
        <taxon>Fungi</taxon>
        <taxon>Dikarya</taxon>
        <taxon>Ascomycota</taxon>
        <taxon>Pezizomycotina</taxon>
        <taxon>Eurotiomycetes</taxon>
        <taxon>Eurotiomycetidae</taxon>
        <taxon>Eurotiales</taxon>
        <taxon>Aspergillaceae</taxon>
        <taxon>Penicillium</taxon>
    </lineage>
</organism>
<evidence type="ECO:0000256" key="1">
    <source>
        <dbReference type="SAM" id="MobiDB-lite"/>
    </source>
</evidence>
<dbReference type="AlphaFoldDB" id="A0A9W9M7T7"/>
<dbReference type="InterPro" id="IPR053226">
    <property type="entry name" value="Pyrrolopyrazine_biosynth_F"/>
</dbReference>
<dbReference type="PANTHER" id="PTHR48419">
    <property type="entry name" value="SULFOTRANSFERASE DOMAIN-CONTAINING PROTEIN"/>
    <property type="match status" value="1"/>
</dbReference>
<name>A0A9W9M7T7_9EURO</name>
<dbReference type="EMBL" id="JAPQKR010000016">
    <property type="protein sequence ID" value="KAJ5191964.1"/>
    <property type="molecule type" value="Genomic_DNA"/>
</dbReference>